<name>A0A4R2LTP1_9GAMM</name>
<evidence type="ECO:0000313" key="2">
    <source>
        <dbReference type="Proteomes" id="UP000295765"/>
    </source>
</evidence>
<keyword evidence="2" id="KW-1185">Reference proteome</keyword>
<evidence type="ECO:0000313" key="1">
    <source>
        <dbReference type="EMBL" id="TCO83162.1"/>
    </source>
</evidence>
<reference evidence="1 2" key="1">
    <citation type="submission" date="2019-03" db="EMBL/GenBank/DDBJ databases">
        <title>Genomic Encyclopedia of Type Strains, Phase IV (KMG-IV): sequencing the most valuable type-strain genomes for metagenomic binning, comparative biology and taxonomic classification.</title>
        <authorList>
            <person name="Goeker M."/>
        </authorList>
    </citation>
    <scope>NUCLEOTIDE SEQUENCE [LARGE SCALE GENOMIC DNA]</scope>
    <source>
        <strain evidence="1 2">DSM 25287</strain>
    </source>
</reference>
<dbReference type="AlphaFoldDB" id="A0A4R2LTP1"/>
<gene>
    <name evidence="1" type="ORF">EV699_103212</name>
</gene>
<protein>
    <submittedName>
        <fullName evidence="1">Uncharacterized protein</fullName>
    </submittedName>
</protein>
<dbReference type="EMBL" id="SLWY01000003">
    <property type="protein sequence ID" value="TCO83162.1"/>
    <property type="molecule type" value="Genomic_DNA"/>
</dbReference>
<comment type="caution">
    <text evidence="1">The sequence shown here is derived from an EMBL/GenBank/DDBJ whole genome shotgun (WGS) entry which is preliminary data.</text>
</comment>
<accession>A0A4R2LTP1</accession>
<sequence length="57" mass="5916">MAAPAAREVSEMSKFQPDSKQLCVLVLAVALAVVSLLVPLDARQPPSPTAVTIASAR</sequence>
<proteinExistence type="predicted"/>
<organism evidence="1 2">
    <name type="scientific">Plasticicumulans lactativorans</name>
    <dbReference type="NCBI Taxonomy" id="1133106"/>
    <lineage>
        <taxon>Bacteria</taxon>
        <taxon>Pseudomonadati</taxon>
        <taxon>Pseudomonadota</taxon>
        <taxon>Gammaproteobacteria</taxon>
        <taxon>Candidatus Competibacteraceae</taxon>
        <taxon>Plasticicumulans</taxon>
    </lineage>
</organism>
<dbReference type="Proteomes" id="UP000295765">
    <property type="component" value="Unassembled WGS sequence"/>
</dbReference>